<feature type="domain" description="RanBD1" evidence="4">
    <location>
        <begin position="197"/>
        <end position="326"/>
    </location>
</feature>
<dbReference type="PROSITE" id="PS50196">
    <property type="entry name" value="RANBD1"/>
    <property type="match status" value="1"/>
</dbReference>
<feature type="compositionally biased region" description="Basic and acidic residues" evidence="3">
    <location>
        <begin position="60"/>
        <end position="71"/>
    </location>
</feature>
<evidence type="ECO:0000259" key="4">
    <source>
        <dbReference type="PROSITE" id="PS50196"/>
    </source>
</evidence>
<dbReference type="SMART" id="SM00160">
    <property type="entry name" value="RanBD"/>
    <property type="match status" value="1"/>
</dbReference>
<dbReference type="Gene3D" id="2.30.29.30">
    <property type="entry name" value="Pleckstrin-homology domain (PH domain)/Phosphotyrosine-binding domain (PTB)"/>
    <property type="match status" value="1"/>
</dbReference>
<evidence type="ECO:0000256" key="3">
    <source>
        <dbReference type="SAM" id="MobiDB-lite"/>
    </source>
</evidence>
<reference evidence="5" key="1">
    <citation type="submission" date="2020-05" db="EMBL/GenBank/DDBJ databases">
        <title>Phylogenomic resolution of chytrid fungi.</title>
        <authorList>
            <person name="Stajich J.E."/>
            <person name="Amses K."/>
            <person name="Simmons R."/>
            <person name="Seto K."/>
            <person name="Myers J."/>
            <person name="Bonds A."/>
            <person name="Quandt C.A."/>
            <person name="Barry K."/>
            <person name="Liu P."/>
            <person name="Grigoriev I."/>
            <person name="Longcore J.E."/>
            <person name="James T.Y."/>
        </authorList>
    </citation>
    <scope>NUCLEOTIDE SEQUENCE</scope>
    <source>
        <strain evidence="5">PLAUS21</strain>
    </source>
</reference>
<organism evidence="5 6">
    <name type="scientific">Boothiomyces macroporosus</name>
    <dbReference type="NCBI Taxonomy" id="261099"/>
    <lineage>
        <taxon>Eukaryota</taxon>
        <taxon>Fungi</taxon>
        <taxon>Fungi incertae sedis</taxon>
        <taxon>Chytridiomycota</taxon>
        <taxon>Chytridiomycota incertae sedis</taxon>
        <taxon>Chytridiomycetes</taxon>
        <taxon>Rhizophydiales</taxon>
        <taxon>Terramycetaceae</taxon>
        <taxon>Boothiomyces</taxon>
    </lineage>
</organism>
<proteinExistence type="predicted"/>
<feature type="compositionally biased region" description="Polar residues" evidence="3">
    <location>
        <begin position="30"/>
        <end position="39"/>
    </location>
</feature>
<dbReference type="PANTHER" id="PTHR23138">
    <property type="entry name" value="RAN BINDING PROTEIN"/>
    <property type="match status" value="1"/>
</dbReference>
<dbReference type="InterPro" id="IPR045255">
    <property type="entry name" value="RanBP1-like"/>
</dbReference>
<comment type="caution">
    <text evidence="5">The sequence shown here is derived from an EMBL/GenBank/DDBJ whole genome shotgun (WGS) entry which is preliminary data.</text>
</comment>
<feature type="compositionally biased region" description="Basic and acidic residues" evidence="3">
    <location>
        <begin position="1"/>
        <end position="10"/>
    </location>
</feature>
<name>A0AAD5UKM1_9FUNG</name>
<protein>
    <recommendedName>
        <fullName evidence="4">RanBD1 domain-containing protein</fullName>
    </recommendedName>
</protein>
<dbReference type="GO" id="GO:0005634">
    <property type="term" value="C:nucleus"/>
    <property type="evidence" value="ECO:0007669"/>
    <property type="project" value="UniProtKB-SubCell"/>
</dbReference>
<dbReference type="PANTHER" id="PTHR23138:SF142">
    <property type="entry name" value="RAN-BINDING PROTEIN 3B-RELATED"/>
    <property type="match status" value="1"/>
</dbReference>
<keyword evidence="6" id="KW-1185">Reference proteome</keyword>
<evidence type="ECO:0000256" key="2">
    <source>
        <dbReference type="ARBA" id="ARBA00023242"/>
    </source>
</evidence>
<dbReference type="Proteomes" id="UP001210925">
    <property type="component" value="Unassembled WGS sequence"/>
</dbReference>
<accession>A0AAD5UKM1</accession>
<gene>
    <name evidence="5" type="ORF">HK103_004272</name>
</gene>
<dbReference type="Pfam" id="PF00638">
    <property type="entry name" value="Ran_BP1"/>
    <property type="match status" value="1"/>
</dbReference>
<evidence type="ECO:0000256" key="1">
    <source>
        <dbReference type="ARBA" id="ARBA00004123"/>
    </source>
</evidence>
<dbReference type="EMBL" id="JADGKB010000034">
    <property type="protein sequence ID" value="KAJ3257804.1"/>
    <property type="molecule type" value="Genomic_DNA"/>
</dbReference>
<feature type="region of interest" description="Disordered" evidence="3">
    <location>
        <begin position="1"/>
        <end position="145"/>
    </location>
</feature>
<dbReference type="InterPro" id="IPR011993">
    <property type="entry name" value="PH-like_dom_sf"/>
</dbReference>
<comment type="subcellular location">
    <subcellularLocation>
        <location evidence="1">Nucleus</location>
    </subcellularLocation>
</comment>
<dbReference type="SUPFAM" id="SSF50729">
    <property type="entry name" value="PH domain-like"/>
    <property type="match status" value="1"/>
</dbReference>
<evidence type="ECO:0000313" key="5">
    <source>
        <dbReference type="EMBL" id="KAJ3257804.1"/>
    </source>
</evidence>
<dbReference type="InterPro" id="IPR000156">
    <property type="entry name" value="Ran_bind_dom"/>
</dbReference>
<evidence type="ECO:0000313" key="6">
    <source>
        <dbReference type="Proteomes" id="UP001210925"/>
    </source>
</evidence>
<sequence length="326" mass="35556">MTNRESEVGKKRPLPSEEAESNQKKKLPVSSPTKTGSPTKESKIDKASNESNSDTVKSPGKKEPVEGKNAEKQQSTANAKKADNKTPSPTKVIPSQFGGKGEASWDDFEDDTPKVTPVSTPKAAAKTPGTGIKPSSLGTFNPEHPVTPNFKISNVTTFGSGFSKFSDSTTVGFGTQKSDTSFSSLLAKKDDKPAAVTETPTKKLANLGLEPVNTSEDSKNQVYSTRGKLFCWQDEEYKERGLGTFKILKMDEGGHQIVMRTDGVHRVILNVRVHKAMPINLRNDKYLEFLASEKQGELTKFLLKLKNNDVATKLEDELIAVIPKAK</sequence>
<keyword evidence="2" id="KW-0539">Nucleus</keyword>
<dbReference type="AlphaFoldDB" id="A0AAD5UKM1"/>